<feature type="transmembrane region" description="Helical" evidence="8">
    <location>
        <begin position="157"/>
        <end position="176"/>
    </location>
</feature>
<gene>
    <name evidence="9" type="primary">TVP23</name>
    <name evidence="9" type="ORF">C2857_004182</name>
</gene>
<dbReference type="OrthoDB" id="2151161at2759"/>
<accession>A0A7S9PVA4</accession>
<dbReference type="PANTHER" id="PTHR13019:SF7">
    <property type="entry name" value="GOLGI APPARATUS MEMBRANE PROTEIN TVP23"/>
    <property type="match status" value="1"/>
</dbReference>
<dbReference type="GO" id="GO:0009306">
    <property type="term" value="P:protein secretion"/>
    <property type="evidence" value="ECO:0007669"/>
    <property type="project" value="TreeGrafter"/>
</dbReference>
<feature type="transmembrane region" description="Helical" evidence="8">
    <location>
        <begin position="221"/>
        <end position="241"/>
    </location>
</feature>
<evidence type="ECO:0000256" key="4">
    <source>
        <dbReference type="ARBA" id="ARBA00013603"/>
    </source>
</evidence>
<dbReference type="GO" id="GO:0000139">
    <property type="term" value="C:Golgi membrane"/>
    <property type="evidence" value="ECO:0007669"/>
    <property type="project" value="UniProtKB-SubCell"/>
</dbReference>
<evidence type="ECO:0000313" key="9">
    <source>
        <dbReference type="EMBL" id="QPH00508.1"/>
    </source>
</evidence>
<dbReference type="PANTHER" id="PTHR13019">
    <property type="entry name" value="GOLGI APPARATUS MEMBRANE PROTEIN TVP23"/>
    <property type="match status" value="1"/>
</dbReference>
<reference evidence="9 10" key="1">
    <citation type="journal article" date="2018" name="PLoS Genet.">
        <title>Repeat elements organise 3D genome structure and mediate transcription in the filamentous fungus Epichloe festucae.</title>
        <authorList>
            <person name="Winter D.J."/>
            <person name="Ganley A.R.D."/>
            <person name="Young C.A."/>
            <person name="Liachko I."/>
            <person name="Schardl C.L."/>
            <person name="Dupont P.Y."/>
            <person name="Berry D."/>
            <person name="Ram A."/>
            <person name="Scott B."/>
            <person name="Cox M.P."/>
        </authorList>
    </citation>
    <scope>NUCLEOTIDE SEQUENCE [LARGE SCALE GENOMIC DNA]</scope>
    <source>
        <strain evidence="9 10">Fl1</strain>
    </source>
</reference>
<dbReference type="Pfam" id="PF05832">
    <property type="entry name" value="DUF846"/>
    <property type="match status" value="1"/>
</dbReference>
<dbReference type="AlphaFoldDB" id="A0A7S9PVA4"/>
<evidence type="ECO:0000256" key="2">
    <source>
        <dbReference type="ARBA" id="ARBA00004653"/>
    </source>
</evidence>
<proteinExistence type="inferred from homology"/>
<feature type="transmembrane region" description="Helical" evidence="8">
    <location>
        <begin position="247"/>
        <end position="266"/>
    </location>
</feature>
<organism evidence="9 10">
    <name type="scientific">Epichloe festucae (strain Fl1)</name>
    <dbReference type="NCBI Taxonomy" id="877507"/>
    <lineage>
        <taxon>Eukaryota</taxon>
        <taxon>Fungi</taxon>
        <taxon>Dikarya</taxon>
        <taxon>Ascomycota</taxon>
        <taxon>Pezizomycotina</taxon>
        <taxon>Sordariomycetes</taxon>
        <taxon>Hypocreomycetidae</taxon>
        <taxon>Hypocreales</taxon>
        <taxon>Clavicipitaceae</taxon>
        <taxon>Epichloe</taxon>
    </lineage>
</organism>
<evidence type="ECO:0000256" key="7">
    <source>
        <dbReference type="ARBA" id="ARBA00023136"/>
    </source>
</evidence>
<dbReference type="InterPro" id="IPR008564">
    <property type="entry name" value="TVP23-like"/>
</dbReference>
<comment type="similarity">
    <text evidence="3 8">Belongs to the TVP23 family.</text>
</comment>
<evidence type="ECO:0000313" key="10">
    <source>
        <dbReference type="Proteomes" id="UP000594364"/>
    </source>
</evidence>
<comment type="subcellular location">
    <subcellularLocation>
        <location evidence="2 8">Golgi apparatus membrane</location>
        <topology evidence="2 8">Multi-pass membrane protein</topology>
    </subcellularLocation>
</comment>
<keyword evidence="8" id="KW-0333">Golgi apparatus</keyword>
<comment type="function">
    <text evidence="1 8">Golgi membrane protein involved in vesicular trafficking.</text>
</comment>
<dbReference type="Proteomes" id="UP000594364">
    <property type="component" value="Chromosome 3"/>
</dbReference>
<keyword evidence="7 8" id="KW-0472">Membrane</keyword>
<keyword evidence="6 8" id="KW-1133">Transmembrane helix</keyword>
<evidence type="ECO:0000256" key="6">
    <source>
        <dbReference type="ARBA" id="ARBA00022989"/>
    </source>
</evidence>
<sequence length="304" mass="34143">MSSSETNPLSTIKRRNKLELAWVLWLVPTTNNGHDNDNFTTLLRSPSQTATCAIINRDPIVRPGNPPDVPVHLCITRRSTIILVKRTTFGPTKQSERRRGVRIFNLGKMEAQQQQQQPPPGTLSWRLSSHPITLLTFLTFRISSVLVYFFGLWVSSSMVMIFIITILLLAADFYYLKNIAGRRLVGLRWWNEVDPQAGDSKWVFESSEAGTKVVNATDSRFFWLSLYVQPLLWILLAAWALVSLQFLWLPLVIIALVLTVMNTLAFSRCDKFSQASNLAGSALGTTNLAGSIATSLAGRWFSRG</sequence>
<dbReference type="EMBL" id="CP031387">
    <property type="protein sequence ID" value="QPH00508.1"/>
    <property type="molecule type" value="Genomic_DNA"/>
</dbReference>
<keyword evidence="5 8" id="KW-0812">Transmembrane</keyword>
<evidence type="ECO:0000256" key="5">
    <source>
        <dbReference type="ARBA" id="ARBA00022692"/>
    </source>
</evidence>
<evidence type="ECO:0000256" key="8">
    <source>
        <dbReference type="RuleBase" id="RU361206"/>
    </source>
</evidence>
<evidence type="ECO:0000256" key="1">
    <source>
        <dbReference type="ARBA" id="ARBA00003246"/>
    </source>
</evidence>
<protein>
    <recommendedName>
        <fullName evidence="4 8">Golgi apparatus membrane protein TVP23</fullName>
    </recommendedName>
</protein>
<keyword evidence="10" id="KW-1185">Reference proteome</keyword>
<name>A0A7S9PVA4_EPIFF</name>
<dbReference type="GO" id="GO:0016192">
    <property type="term" value="P:vesicle-mediated transport"/>
    <property type="evidence" value="ECO:0007669"/>
    <property type="project" value="TreeGrafter"/>
</dbReference>
<evidence type="ECO:0000256" key="3">
    <source>
        <dbReference type="ARBA" id="ARBA00005467"/>
    </source>
</evidence>